<protein>
    <recommendedName>
        <fullName evidence="2">Fungal lipase-type domain-containing protein</fullName>
    </recommendedName>
</protein>
<organism evidence="3 4">
    <name type="scientific">Hibiscus sabdariffa</name>
    <name type="common">roselle</name>
    <dbReference type="NCBI Taxonomy" id="183260"/>
    <lineage>
        <taxon>Eukaryota</taxon>
        <taxon>Viridiplantae</taxon>
        <taxon>Streptophyta</taxon>
        <taxon>Embryophyta</taxon>
        <taxon>Tracheophyta</taxon>
        <taxon>Spermatophyta</taxon>
        <taxon>Magnoliopsida</taxon>
        <taxon>eudicotyledons</taxon>
        <taxon>Gunneridae</taxon>
        <taxon>Pentapetalae</taxon>
        <taxon>rosids</taxon>
        <taxon>malvids</taxon>
        <taxon>Malvales</taxon>
        <taxon>Malvaceae</taxon>
        <taxon>Malvoideae</taxon>
        <taxon>Hibiscus</taxon>
    </lineage>
</organism>
<dbReference type="Pfam" id="PF01764">
    <property type="entry name" value="Lipase_3"/>
    <property type="match status" value="1"/>
</dbReference>
<dbReference type="InterPro" id="IPR044819">
    <property type="entry name" value="OBL-like"/>
</dbReference>
<dbReference type="CDD" id="cd00519">
    <property type="entry name" value="Lipase_3"/>
    <property type="match status" value="1"/>
</dbReference>
<gene>
    <name evidence="3" type="ORF">V6N11_015382</name>
</gene>
<dbReference type="InterPro" id="IPR002921">
    <property type="entry name" value="Fungal_lipase-type"/>
</dbReference>
<dbReference type="PANTHER" id="PTHR46086:SF9">
    <property type="entry name" value="FUNGAL LIPASE-LIKE DOMAIN-CONTAINING PROTEIN"/>
    <property type="match status" value="1"/>
</dbReference>
<evidence type="ECO:0000259" key="2">
    <source>
        <dbReference type="Pfam" id="PF01764"/>
    </source>
</evidence>
<dbReference type="InterPro" id="IPR029058">
    <property type="entry name" value="AB_hydrolase_fold"/>
</dbReference>
<evidence type="ECO:0000313" key="3">
    <source>
        <dbReference type="EMBL" id="KAK9040208.1"/>
    </source>
</evidence>
<evidence type="ECO:0000256" key="1">
    <source>
        <dbReference type="ARBA" id="ARBA00022801"/>
    </source>
</evidence>
<keyword evidence="4" id="KW-1185">Reference proteome</keyword>
<name>A0ABR2TSQ8_9ROSI</name>
<dbReference type="Proteomes" id="UP001396334">
    <property type="component" value="Unassembled WGS sequence"/>
</dbReference>
<keyword evidence="1" id="KW-0378">Hydrolase</keyword>
<feature type="domain" description="Fungal lipase-type" evidence="2">
    <location>
        <begin position="202"/>
        <end position="364"/>
    </location>
</feature>
<comment type="caution">
    <text evidence="3">The sequence shown here is derived from an EMBL/GenBank/DDBJ whole genome shotgun (WGS) entry which is preliminary data.</text>
</comment>
<accession>A0ABR2TSQ8</accession>
<dbReference type="Gene3D" id="3.40.50.1820">
    <property type="entry name" value="alpha/beta hydrolase"/>
    <property type="match status" value="1"/>
</dbReference>
<reference evidence="3 4" key="1">
    <citation type="journal article" date="2024" name="G3 (Bethesda)">
        <title>Genome assembly of Hibiscus sabdariffa L. provides insights into metabolisms of medicinal natural products.</title>
        <authorList>
            <person name="Kim T."/>
        </authorList>
    </citation>
    <scope>NUCLEOTIDE SEQUENCE [LARGE SCALE GENOMIC DNA]</scope>
    <source>
        <strain evidence="3">TK-2024</strain>
        <tissue evidence="3">Old leaves</tissue>
    </source>
</reference>
<evidence type="ECO:0000313" key="4">
    <source>
        <dbReference type="Proteomes" id="UP001396334"/>
    </source>
</evidence>
<dbReference type="PANTHER" id="PTHR46086">
    <property type="entry name" value="ALPHA/BETA-HYDROLASES SUPERFAMILY PROTEIN"/>
    <property type="match status" value="1"/>
</dbReference>
<dbReference type="EMBL" id="JBBPBN010000004">
    <property type="protein sequence ID" value="KAK9040208.1"/>
    <property type="molecule type" value="Genomic_DNA"/>
</dbReference>
<sequence length="485" mass="56665">MESLSFHKFSGNYLVLRPNEVSVFDLFRILWSHDLEEKAFVECPPERLHENIRRRWLIFMSLSSQKLLLHAAGPLRWIGEKVEMWVNLVSLNRNVFVLLSNLLRGKVKMPDRESEVFMSFIGGLDRRVELDKNIKPGDCRYLGALAAMAAKLAYENEAFVRRILRDYWKMELIGHYNFWNDYQKKNNTQAFMAYDQTTDMIIVAFRGTEPFNADDWSTDLDVSWFELDQMGKIHGGFMKALGLVMGRGWPLNLDDDDDDRPGRPLGYYTLREKLKEKLNPTNETRFMVTGHSLGGALSILFPAVLALHKEGLLLERLEGVYTFGQPRVGNTKFKELMETQLRNHGFRYLRYVYCNDMIPRTPTDDLTFLYKHFGSCIYFNSCYKGKILEEEPHKNYISVFAWIPRLLNAAWELVRGLIVLPLMKGPEYKETWLLTLLRLWGLVFPGLSAHNSQDYCNATRLISRRIYHQLQHNRRPGKIINGKEE</sequence>
<dbReference type="SUPFAM" id="SSF53474">
    <property type="entry name" value="alpha/beta-Hydrolases"/>
    <property type="match status" value="1"/>
</dbReference>
<proteinExistence type="predicted"/>